<feature type="chain" id="PRO_5045607606" evidence="1">
    <location>
        <begin position="19"/>
        <end position="235"/>
    </location>
</feature>
<accession>A0ABU3LGP6</accession>
<evidence type="ECO:0000313" key="3">
    <source>
        <dbReference type="Proteomes" id="UP001257277"/>
    </source>
</evidence>
<organism evidence="2 3">
    <name type="scientific">Asprobacillus argus</name>
    <dbReference type="NCBI Taxonomy" id="3076534"/>
    <lineage>
        <taxon>Bacteria</taxon>
        <taxon>Pseudomonadati</taxon>
        <taxon>Bacteroidota</taxon>
        <taxon>Flavobacteriia</taxon>
        <taxon>Flavobacteriales</taxon>
        <taxon>Flavobacteriaceae</taxon>
        <taxon>Asprobacillus</taxon>
    </lineage>
</organism>
<name>A0ABU3LGP6_9FLAO</name>
<evidence type="ECO:0000313" key="2">
    <source>
        <dbReference type="EMBL" id="MDT7832471.1"/>
    </source>
</evidence>
<gene>
    <name evidence="2" type="ORF">RQM59_08775</name>
</gene>
<keyword evidence="1" id="KW-0732">Signal</keyword>
<feature type="signal peptide" evidence="1">
    <location>
        <begin position="1"/>
        <end position="18"/>
    </location>
</feature>
<dbReference type="Pfam" id="PF04402">
    <property type="entry name" value="SIMPL"/>
    <property type="match status" value="1"/>
</dbReference>
<dbReference type="PANTHER" id="PTHR34387:SF1">
    <property type="entry name" value="PERIPLASMIC IMMUNOGENIC PROTEIN"/>
    <property type="match status" value="1"/>
</dbReference>
<dbReference type="InterPro" id="IPR007497">
    <property type="entry name" value="SIMPL/DUF541"/>
</dbReference>
<proteinExistence type="predicted"/>
<dbReference type="Gene3D" id="3.30.110.170">
    <property type="entry name" value="Protein of unknown function (DUF541), domain 1"/>
    <property type="match status" value="1"/>
</dbReference>
<dbReference type="RefSeq" id="WP_349241731.1">
    <property type="nucleotide sequence ID" value="NZ_JAVTTO010000003.1"/>
</dbReference>
<dbReference type="PANTHER" id="PTHR34387">
    <property type="entry name" value="SLR1258 PROTEIN"/>
    <property type="match status" value="1"/>
</dbReference>
<protein>
    <submittedName>
        <fullName evidence="2">SIMPL domain-containing protein</fullName>
    </submittedName>
</protein>
<dbReference type="Proteomes" id="UP001257277">
    <property type="component" value="Unassembled WGS sequence"/>
</dbReference>
<sequence>MKKAILLLFVLTSSIGFSQHSNNSTLNKPYIEVTGKAEKEIVPDEIYISITLKERMARSKKVTIQQQESDLKKQLAVIGIPIENLSISDVNATILKTGWFSKDILATANYTLKVNDASKLKKVFETFKKSKVHRSHIKKVSHSDIINLKKQNRIAAIKAAKEKADYLLTAVGEKVGRPMLVNENTYHNGIGRNLNVSNVYAKAEGFYNDRAKDKAPVQFEKIKIVSTIYVKFEIK</sequence>
<evidence type="ECO:0000256" key="1">
    <source>
        <dbReference type="SAM" id="SignalP"/>
    </source>
</evidence>
<keyword evidence="3" id="KW-1185">Reference proteome</keyword>
<dbReference type="EMBL" id="JAVTTO010000003">
    <property type="protein sequence ID" value="MDT7832471.1"/>
    <property type="molecule type" value="Genomic_DNA"/>
</dbReference>
<comment type="caution">
    <text evidence="2">The sequence shown here is derived from an EMBL/GenBank/DDBJ whole genome shotgun (WGS) entry which is preliminary data.</text>
</comment>
<dbReference type="InterPro" id="IPR052022">
    <property type="entry name" value="26kDa_periplasmic_antigen"/>
</dbReference>
<reference evidence="2 3" key="1">
    <citation type="submission" date="2023-09" db="EMBL/GenBank/DDBJ databases">
        <title>Novel taxa isolated from Blanes Bay.</title>
        <authorList>
            <person name="Rey-Velasco X."/>
            <person name="Lucena T."/>
        </authorList>
    </citation>
    <scope>NUCLEOTIDE SEQUENCE [LARGE SCALE GENOMIC DNA]</scope>
    <source>
        <strain evidence="2 3">S356</strain>
    </source>
</reference>